<accession>A0ABU1T765</accession>
<name>A0ABU1T765_9SPHI</name>
<protein>
    <recommendedName>
        <fullName evidence="3">Lipoprotein</fullName>
    </recommendedName>
</protein>
<evidence type="ECO:0008006" key="3">
    <source>
        <dbReference type="Google" id="ProtNLM"/>
    </source>
</evidence>
<evidence type="ECO:0000313" key="1">
    <source>
        <dbReference type="EMBL" id="MDR6940726.1"/>
    </source>
</evidence>
<dbReference type="EMBL" id="JAVDUU010000001">
    <property type="protein sequence ID" value="MDR6940726.1"/>
    <property type="molecule type" value="Genomic_DNA"/>
</dbReference>
<reference evidence="1 2" key="1">
    <citation type="submission" date="2023-07" db="EMBL/GenBank/DDBJ databases">
        <title>Sorghum-associated microbial communities from plants grown in Nebraska, USA.</title>
        <authorList>
            <person name="Schachtman D."/>
        </authorList>
    </citation>
    <scope>NUCLEOTIDE SEQUENCE [LARGE SCALE GENOMIC DNA]</scope>
    <source>
        <strain evidence="1 2">3262</strain>
    </source>
</reference>
<dbReference type="RefSeq" id="WP_310091669.1">
    <property type="nucleotide sequence ID" value="NZ_JAVDUU010000001.1"/>
</dbReference>
<organism evidence="1 2">
    <name type="scientific">Mucilaginibacter pocheonensis</name>
    <dbReference type="NCBI Taxonomy" id="398050"/>
    <lineage>
        <taxon>Bacteria</taxon>
        <taxon>Pseudomonadati</taxon>
        <taxon>Bacteroidota</taxon>
        <taxon>Sphingobacteriia</taxon>
        <taxon>Sphingobacteriales</taxon>
        <taxon>Sphingobacteriaceae</taxon>
        <taxon>Mucilaginibacter</taxon>
    </lineage>
</organism>
<dbReference type="Proteomes" id="UP001247620">
    <property type="component" value="Unassembled WGS sequence"/>
</dbReference>
<comment type="caution">
    <text evidence="1">The sequence shown here is derived from an EMBL/GenBank/DDBJ whole genome shotgun (WGS) entry which is preliminary data.</text>
</comment>
<sequence>MRLPLIITAACCLILNSCSKYQLNVISSTTGKAPNQETGNYEFENDSVRFSYSFYGPDAPVTVQIFNKLNEPLYIDWQKSALVIGDRAVSYVPDNIKLNGNISADSYTYSGNNNTNSIINPTYTNGNINATANLPKTTTFLPPHTQSTNNSVHLTNGFLNVPDSTFHKTHMIVYSRDTVALTKVKTAIFTAENSPLAFKSYITTYTLTDNKMTPAAYEHKFFVSRTLNTGNNPKHLKEFNQHRGDYFINSKTTGYGKTMAIVGAATVVGAAGALSDSQNAKSK</sequence>
<evidence type="ECO:0000313" key="2">
    <source>
        <dbReference type="Proteomes" id="UP001247620"/>
    </source>
</evidence>
<proteinExistence type="predicted"/>
<gene>
    <name evidence="1" type="ORF">J2W55_000554</name>
</gene>
<keyword evidence="2" id="KW-1185">Reference proteome</keyword>